<gene>
    <name evidence="2" type="ORF">DVW87_14880</name>
</gene>
<dbReference type="EMBL" id="QQNB01000003">
    <property type="protein sequence ID" value="RDE04851.1"/>
    <property type="molecule type" value="Genomic_DNA"/>
</dbReference>
<accession>A0A369VYE8</accession>
<reference evidence="2 3" key="1">
    <citation type="submission" date="2018-07" db="EMBL/GenBank/DDBJ databases">
        <title>a novel species of Sphingomonas isolated from the rhizosphere soil of Araceae plant.</title>
        <authorList>
            <person name="Zhiyong W."/>
            <person name="Qinglan Z."/>
            <person name="Zhiwei F."/>
            <person name="Ding X."/>
            <person name="Gejiao W."/>
            <person name="Shixue Z."/>
        </authorList>
    </citation>
    <scope>NUCLEOTIDE SEQUENCE [LARGE SCALE GENOMIC DNA]</scope>
    <source>
        <strain evidence="2 3">WZY 27</strain>
    </source>
</reference>
<protein>
    <submittedName>
        <fullName evidence="2">Uncharacterized protein</fullName>
    </submittedName>
</protein>
<proteinExistence type="predicted"/>
<evidence type="ECO:0000313" key="3">
    <source>
        <dbReference type="Proteomes" id="UP000253918"/>
    </source>
</evidence>
<keyword evidence="3" id="KW-1185">Reference proteome</keyword>
<comment type="caution">
    <text evidence="2">The sequence shown here is derived from an EMBL/GenBank/DDBJ whole genome shotgun (WGS) entry which is preliminary data.</text>
</comment>
<dbReference type="Proteomes" id="UP000253918">
    <property type="component" value="Unassembled WGS sequence"/>
</dbReference>
<name>A0A369VYE8_9SPHN</name>
<evidence type="ECO:0000256" key="1">
    <source>
        <dbReference type="SAM" id="MobiDB-lite"/>
    </source>
</evidence>
<evidence type="ECO:0000313" key="2">
    <source>
        <dbReference type="EMBL" id="RDE04851.1"/>
    </source>
</evidence>
<dbReference type="AlphaFoldDB" id="A0A369VYE8"/>
<organism evidence="2 3">
    <name type="scientific">Sphingomonas aracearum</name>
    <dbReference type="NCBI Taxonomy" id="2283317"/>
    <lineage>
        <taxon>Bacteria</taxon>
        <taxon>Pseudomonadati</taxon>
        <taxon>Pseudomonadota</taxon>
        <taxon>Alphaproteobacteria</taxon>
        <taxon>Sphingomonadales</taxon>
        <taxon>Sphingomonadaceae</taxon>
        <taxon>Sphingomonas</taxon>
    </lineage>
</organism>
<sequence>MGIALGQFVLPWAGNLRADHALAERRAQLQALPKVRLPAAYPRHLVIAGDLSPDPPEWFLAASYVDTLDLADDRSEHGGFRRWVPAGDAAACRAAALARSDPRGAATPVDVPARALPKLSDCAREAGDANNGGDAVILRLGDRTTLFDRETARRTGAPRLLPEARAYPCVAFATLQIVANHLDAARRPAQAAELMRRGSTRRGRYDPCIRSEAPTLPG</sequence>
<feature type="region of interest" description="Disordered" evidence="1">
    <location>
        <begin position="191"/>
        <end position="218"/>
    </location>
</feature>